<dbReference type="Proteomes" id="UP000301475">
    <property type="component" value="Chromosome"/>
</dbReference>
<sequence length="384" mass="42787">MGKICWDFPLLGTGNESGNNIAAITMFKGSGVMDGLAREICQNSLDAKDSSLPSDNPVKVKFELFDVNKSDYPMFKSYEEAVDSSIEYWNNSPLCTPSITEFLSNIKTALDSETIPMLVMSDFNTVGLNGVNALPHEQSFWNLLVNTEGISIKQNDNSAGSFGIGKNAPFAYSALNLVFYNTLAKDGGRAFEGVTRLVTTQREYNGTMRPTQPIGKYLYLIDDYTGRPLLPSDDCPIAQMDVFKRSEIGTDVAVVGFKKSDYTDWERLTAVAIIKNFVLAIMNGQLTVTVKSPKIEYVIEAKTLEQLLFNEFSDDPQLKYTRQTYETITNGELIKAKIAEKDDLSIYVKYDEKYSASLSRFRSTGMLINTTTNDVLPHFSVVIM</sequence>
<keyword evidence="2" id="KW-1185">Reference proteome</keyword>
<organism evidence="1 2">
    <name type="scientific">Ruminococcus bovis</name>
    <dbReference type="NCBI Taxonomy" id="2564099"/>
    <lineage>
        <taxon>Bacteria</taxon>
        <taxon>Bacillati</taxon>
        <taxon>Bacillota</taxon>
        <taxon>Clostridia</taxon>
        <taxon>Eubacteriales</taxon>
        <taxon>Oscillospiraceae</taxon>
        <taxon>Ruminococcus</taxon>
    </lineage>
</organism>
<dbReference type="OrthoDB" id="1395829at2"/>
<protein>
    <submittedName>
        <fullName evidence="1">Uncharacterized protein</fullName>
    </submittedName>
</protein>
<dbReference type="KEGG" id="ruj:E5Z56_05315"/>
<evidence type="ECO:0000313" key="2">
    <source>
        <dbReference type="Proteomes" id="UP000301475"/>
    </source>
</evidence>
<accession>A0A4P8XUR8</accession>
<name>A0A4P8XUR8_9FIRM</name>
<dbReference type="AlphaFoldDB" id="A0A4P8XUR8"/>
<dbReference type="EMBL" id="CP039381">
    <property type="protein sequence ID" value="QCT06816.1"/>
    <property type="molecule type" value="Genomic_DNA"/>
</dbReference>
<dbReference type="RefSeq" id="WP_138156898.1">
    <property type="nucleotide sequence ID" value="NZ_CP039381.1"/>
</dbReference>
<reference evidence="1 2" key="1">
    <citation type="submission" date="2019-04" db="EMBL/GenBank/DDBJ databases">
        <authorList>
            <person name="Embree M."/>
            <person name="Gaffney J.R."/>
        </authorList>
    </citation>
    <scope>NUCLEOTIDE SEQUENCE [LARGE SCALE GENOMIC DNA]</scope>
    <source>
        <strain evidence="1 2">JE7A12</strain>
    </source>
</reference>
<evidence type="ECO:0000313" key="1">
    <source>
        <dbReference type="EMBL" id="QCT06816.1"/>
    </source>
</evidence>
<proteinExistence type="predicted"/>
<gene>
    <name evidence="1" type="ORF">E5Z56_05315</name>
</gene>